<dbReference type="GeneID" id="40066137"/>
<organism evidence="2 3">
    <name type="scientific">Xanthomonas phage f20-Xaj</name>
    <dbReference type="NCBI Taxonomy" id="1784979"/>
    <lineage>
        <taxon>Viruses</taxon>
        <taxon>Duplodnaviria</taxon>
        <taxon>Heunggongvirae</taxon>
        <taxon>Uroviricota</taxon>
        <taxon>Caudoviricetes</taxon>
        <taxon>Autographivirales</taxon>
        <taxon>Autonotataviridae</taxon>
        <taxon>Gujervirinae</taxon>
        <taxon>Pradovirus</taxon>
        <taxon>Pradovirus f20</taxon>
    </lineage>
</organism>
<dbReference type="Proteomes" id="UP000223835">
    <property type="component" value="Segment"/>
</dbReference>
<accession>A0A127AVF8</accession>
<protein>
    <recommendedName>
        <fullName evidence="4">I-spanin</fullName>
    </recommendedName>
</protein>
<evidence type="ECO:0000313" key="3">
    <source>
        <dbReference type="Proteomes" id="UP000223835"/>
    </source>
</evidence>
<dbReference type="RefSeq" id="YP_009275451.1">
    <property type="nucleotide sequence ID" value="NC_030928.1"/>
</dbReference>
<sequence>METPSEVIARLSGKALGLLLVVTMFVCFGLYVYGLQRKVEKLETAQVGTTATAKAAQTQATGYATYIKEKEDVRVRTEEVLDAAPEYRDGTVPADVADLLREPASSQR</sequence>
<dbReference type="OrthoDB" id="35536at10239"/>
<evidence type="ECO:0008006" key="4">
    <source>
        <dbReference type="Google" id="ProtNLM"/>
    </source>
</evidence>
<evidence type="ECO:0000256" key="1">
    <source>
        <dbReference type="SAM" id="Phobius"/>
    </source>
</evidence>
<keyword evidence="1" id="KW-1133">Transmembrane helix</keyword>
<dbReference type="KEGG" id="vg:40066137"/>
<keyword evidence="3" id="KW-1185">Reference proteome</keyword>
<proteinExistence type="predicted"/>
<name>A0A127AVF8_9CAUD</name>
<reference evidence="2 3" key="1">
    <citation type="journal article" date="2016" name="Genome Announc.">
        <title>Complete Genome Sequences of Lytic Bacteriophages of Xanthomonas arboricola pv. juglandis.</title>
        <authorList>
            <person name="Retamales J."/>
            <person name="Vasquez I."/>
            <person name="Santos L."/>
            <person name="Segovia C."/>
            <person name="Ayala M."/>
            <person name="Alvarado R."/>
            <person name="Nunez P."/>
            <person name="Santander J."/>
        </authorList>
    </citation>
    <scope>NUCLEOTIDE SEQUENCE [LARGE SCALE GENOMIC DNA]</scope>
</reference>
<keyword evidence="1" id="KW-0472">Membrane</keyword>
<evidence type="ECO:0000313" key="2">
    <source>
        <dbReference type="EMBL" id="AMM44640.1"/>
    </source>
</evidence>
<feature type="transmembrane region" description="Helical" evidence="1">
    <location>
        <begin position="15"/>
        <end position="33"/>
    </location>
</feature>
<dbReference type="EMBL" id="KU595432">
    <property type="protein sequence ID" value="AMM44640.1"/>
    <property type="molecule type" value="Genomic_DNA"/>
</dbReference>
<keyword evidence="1" id="KW-0812">Transmembrane</keyword>